<dbReference type="Pfam" id="PF00271">
    <property type="entry name" value="Helicase_C"/>
    <property type="match status" value="1"/>
</dbReference>
<dbReference type="InterPro" id="IPR014001">
    <property type="entry name" value="Helicase_ATP-bd"/>
</dbReference>
<dbReference type="PROSITE" id="PS51194">
    <property type="entry name" value="HELICASE_CTER"/>
    <property type="match status" value="1"/>
</dbReference>
<dbReference type="KEGG" id="spoa:EQM13_14945"/>
<dbReference type="OrthoDB" id="9804325at2"/>
<comment type="similarity">
    <text evidence="10 13">In the N-terminal section; belongs to the UvrB family.</text>
</comment>
<dbReference type="Pfam" id="PF17757">
    <property type="entry name" value="UvrB_inter"/>
    <property type="match status" value="1"/>
</dbReference>
<keyword evidence="6" id="KW-0347">Helicase</keyword>
<keyword evidence="17" id="KW-1185">Reference proteome</keyword>
<dbReference type="InterPro" id="IPR004576">
    <property type="entry name" value="Mfd"/>
</dbReference>
<keyword evidence="8 13" id="KW-0238">DNA-binding</keyword>
<dbReference type="SUPFAM" id="SSF52540">
    <property type="entry name" value="P-loop containing nucleoside triphosphate hydrolases"/>
    <property type="match status" value="4"/>
</dbReference>
<protein>
    <recommendedName>
        <fullName evidence="12 13">Transcription-repair-coupling factor</fullName>
        <shortName evidence="13">TRCF</shortName>
        <ecNumber evidence="13">3.6.4.-</ecNumber>
    </recommendedName>
</protein>
<comment type="similarity">
    <text evidence="11 13">In the C-terminal section; belongs to the helicase family. RecG subfamily.</text>
</comment>
<dbReference type="EC" id="3.6.4.-" evidence="13"/>
<evidence type="ECO:0000313" key="17">
    <source>
        <dbReference type="Proteomes" id="UP000287969"/>
    </source>
</evidence>
<evidence type="ECO:0000256" key="4">
    <source>
        <dbReference type="ARBA" id="ARBA00022763"/>
    </source>
</evidence>
<dbReference type="PANTHER" id="PTHR47964">
    <property type="entry name" value="ATP-DEPENDENT DNA HELICASE HOMOLOG RECG, CHLOROPLASTIC"/>
    <property type="match status" value="1"/>
</dbReference>
<dbReference type="InterPro" id="IPR011545">
    <property type="entry name" value="DEAD/DEAH_box_helicase_dom"/>
</dbReference>
<dbReference type="InterPro" id="IPR041471">
    <property type="entry name" value="UvrB_inter"/>
</dbReference>
<name>A0A410QHQ4_9FIRM</name>
<evidence type="ECO:0000256" key="11">
    <source>
        <dbReference type="ARBA" id="ARBA00061399"/>
    </source>
</evidence>
<dbReference type="GO" id="GO:0006355">
    <property type="term" value="P:regulation of DNA-templated transcription"/>
    <property type="evidence" value="ECO:0007669"/>
    <property type="project" value="UniProtKB-UniRule"/>
</dbReference>
<comment type="subcellular location">
    <subcellularLocation>
        <location evidence="1 13">Cytoplasm</location>
    </subcellularLocation>
</comment>
<dbReference type="GO" id="GO:0000716">
    <property type="term" value="P:transcription-coupled nucleotide-excision repair, DNA damage recognition"/>
    <property type="evidence" value="ECO:0007669"/>
    <property type="project" value="UniProtKB-UniRule"/>
</dbReference>
<dbReference type="NCBIfam" id="TIGR00580">
    <property type="entry name" value="mfd"/>
    <property type="match status" value="1"/>
</dbReference>
<keyword evidence="2 13" id="KW-0963">Cytoplasm</keyword>
<evidence type="ECO:0000256" key="6">
    <source>
        <dbReference type="ARBA" id="ARBA00022806"/>
    </source>
</evidence>
<evidence type="ECO:0000259" key="15">
    <source>
        <dbReference type="PROSITE" id="PS51194"/>
    </source>
</evidence>
<dbReference type="SUPFAM" id="SSF141259">
    <property type="entry name" value="CarD-like"/>
    <property type="match status" value="1"/>
</dbReference>
<dbReference type="GO" id="GO:0016787">
    <property type="term" value="F:hydrolase activity"/>
    <property type="evidence" value="ECO:0007669"/>
    <property type="project" value="UniProtKB-KW"/>
</dbReference>
<keyword evidence="3 13" id="KW-0547">Nucleotide-binding</keyword>
<dbReference type="CDD" id="cd17991">
    <property type="entry name" value="DEXHc_TRCF"/>
    <property type="match status" value="1"/>
</dbReference>
<evidence type="ECO:0000256" key="10">
    <source>
        <dbReference type="ARBA" id="ARBA00061104"/>
    </source>
</evidence>
<dbReference type="InterPro" id="IPR027417">
    <property type="entry name" value="P-loop_NTPase"/>
</dbReference>
<dbReference type="GO" id="GO:0005737">
    <property type="term" value="C:cytoplasm"/>
    <property type="evidence" value="ECO:0007669"/>
    <property type="project" value="UniProtKB-SubCell"/>
</dbReference>
<dbReference type="Pfam" id="PF03461">
    <property type="entry name" value="TRCF"/>
    <property type="match status" value="1"/>
</dbReference>
<keyword evidence="9 13" id="KW-0234">DNA repair</keyword>
<dbReference type="SMART" id="SM00490">
    <property type="entry name" value="HELICc"/>
    <property type="match status" value="1"/>
</dbReference>
<keyword evidence="7 13" id="KW-0067">ATP-binding</keyword>
<evidence type="ECO:0000256" key="1">
    <source>
        <dbReference type="ARBA" id="ARBA00004496"/>
    </source>
</evidence>
<keyword evidence="4 13" id="KW-0227">DNA damage</keyword>
<keyword evidence="5 13" id="KW-0378">Hydrolase</keyword>
<dbReference type="InterPro" id="IPR047112">
    <property type="entry name" value="RecG/Mfd"/>
</dbReference>
<dbReference type="PROSITE" id="PS51192">
    <property type="entry name" value="HELICASE_ATP_BIND_1"/>
    <property type="match status" value="1"/>
</dbReference>
<dbReference type="Gene3D" id="3.40.50.11180">
    <property type="match status" value="1"/>
</dbReference>
<dbReference type="PANTHER" id="PTHR47964:SF1">
    <property type="entry name" value="ATP-DEPENDENT DNA HELICASE HOMOLOG RECG, CHLOROPLASTIC"/>
    <property type="match status" value="1"/>
</dbReference>
<organism evidence="16 17">
    <name type="scientific">Acidilutibacter cellobiosedens</name>
    <dbReference type="NCBI Taxonomy" id="2507161"/>
    <lineage>
        <taxon>Bacteria</taxon>
        <taxon>Bacillati</taxon>
        <taxon>Bacillota</taxon>
        <taxon>Tissierellia</taxon>
        <taxon>Tissierellales</taxon>
        <taxon>Acidilutibacteraceae</taxon>
        <taxon>Acidilutibacter</taxon>
    </lineage>
</organism>
<dbReference type="InterPro" id="IPR005118">
    <property type="entry name" value="TRCF_C"/>
</dbReference>
<evidence type="ECO:0000256" key="13">
    <source>
        <dbReference type="HAMAP-Rule" id="MF_00969"/>
    </source>
</evidence>
<dbReference type="EMBL" id="CP035282">
    <property type="protein sequence ID" value="QAT63491.1"/>
    <property type="molecule type" value="Genomic_DNA"/>
</dbReference>
<dbReference type="SMART" id="SM00982">
    <property type="entry name" value="TRCF"/>
    <property type="match status" value="1"/>
</dbReference>
<dbReference type="GO" id="GO:0005524">
    <property type="term" value="F:ATP binding"/>
    <property type="evidence" value="ECO:0007669"/>
    <property type="project" value="UniProtKB-UniRule"/>
</dbReference>
<dbReference type="Pfam" id="PF00270">
    <property type="entry name" value="DEAD"/>
    <property type="match status" value="1"/>
</dbReference>
<accession>A0A410QHQ4</accession>
<evidence type="ECO:0000256" key="3">
    <source>
        <dbReference type="ARBA" id="ARBA00022741"/>
    </source>
</evidence>
<dbReference type="Pfam" id="PF02559">
    <property type="entry name" value="CarD_TRCF_RID"/>
    <property type="match status" value="1"/>
</dbReference>
<reference evidence="17" key="1">
    <citation type="submission" date="2019-01" db="EMBL/GenBank/DDBJ databases">
        <title>Draft genomes of a novel of Sporanaerobacter strains.</title>
        <authorList>
            <person name="Ma S."/>
        </authorList>
    </citation>
    <scope>NUCLEOTIDE SEQUENCE [LARGE SCALE GENOMIC DNA]</scope>
    <source>
        <strain evidence="17">NJN-17</strain>
    </source>
</reference>
<dbReference type="Proteomes" id="UP000287969">
    <property type="component" value="Chromosome"/>
</dbReference>
<evidence type="ECO:0000313" key="16">
    <source>
        <dbReference type="EMBL" id="QAT63491.1"/>
    </source>
</evidence>
<evidence type="ECO:0000256" key="7">
    <source>
        <dbReference type="ARBA" id="ARBA00022840"/>
    </source>
</evidence>
<gene>
    <name evidence="13 16" type="primary">mfd</name>
    <name evidence="16" type="ORF">EQM13_14945</name>
</gene>
<dbReference type="InterPro" id="IPR001650">
    <property type="entry name" value="Helicase_C-like"/>
</dbReference>
<evidence type="ECO:0000259" key="14">
    <source>
        <dbReference type="PROSITE" id="PS51192"/>
    </source>
</evidence>
<proteinExistence type="inferred from homology"/>
<dbReference type="GO" id="GO:0003678">
    <property type="term" value="F:DNA helicase activity"/>
    <property type="evidence" value="ECO:0007669"/>
    <property type="project" value="TreeGrafter"/>
</dbReference>
<dbReference type="HAMAP" id="MF_00969">
    <property type="entry name" value="TRCF"/>
    <property type="match status" value="1"/>
</dbReference>
<feature type="domain" description="Helicase ATP-binding" evidence="14">
    <location>
        <begin position="638"/>
        <end position="799"/>
    </location>
</feature>
<sequence length="1168" mass="135009">MFIDSLKNMPSYKKLLEEIKMGSSPISIHGLNDDNLGHFFYGINKHSKKQILIVTKDELKAKSIFEDLKNFANSHVEIFPSKEIFFYDVDALSLETVHERLKVMTRLIKGEKIVVVTCIEAILSKVMNAEIFKKLSTKIRYDEKLNLKKFVEDLTIKGYERVNMVEGKGQFSVRGGIIDFFSPGEQFPIRIELFDDEIDSIRNFNISDQRSMNKLDSAFIPPAKEILILDEYKSKIIEGIERDLSKVSKNKRIKDKSEKLNKKFLKYIDAVEGNLSIANSDLIIPYIPGEYVSSLVDYFSQDSLIVLHEFQRIEEKANELKEQFVFKFSNIYESGELLPNHEKILYRYDEIIKKVEEKITIITMSLLNDDSKFNPKVSINFTTKGMQSFHNNMNFLIEELNHYKYRGYKVIIFSGTEERGIKLEKILREKGLECSFVKDKNRDIKSGQVFILAGTVNGGFEYPFIKQVFISDNEIFKVKKKKSRKIVKKDKQEIVSFLNLNVGDYVVHENHGIGQYIGIEQLNVQGIKKDYFTIKYAGNDKLYVPVDQMNLIQKYIGSDEAKPKISRLSNSDWTKTKNKAKKSIEDMAKDLLELYAKRETSKGFEFSKDNVWQGQFEEMFPYEETEAQLRSINEIKKDMEKPKPMDRLLCGDVGYGKTEVAIRAAFKAIMDGKQVAFLVPTTILAQQHYNTIQERFAGFPIRVEMLSRFKTLGAQHKVIVDLKKGIVDMVIGTHRLLSQDVKFYDLGLIIIDEEQRFGVKHKEKLKRLKENADVLTLTATPIPRTLHMSLIGIRDMSVLDEPPEERYPVQTYVVEFNEQIIRDAIIKEINRNGQVYYVYNRVETIHKVAKKLKELVPEARIIVGHGQMSERELEKVMLSFIDGEYDVLLCTTIIETGLDIPNVNTIIVQDSDKMGLSQLYQLRGRVGRTNRVAFAYFTYEKDKVLSEVAEKRLRAIKEFTEFGSGFKIAMRDLEIRGAGNLLGVEQHGHIEAIGYDLYVKFLNGAIKKLKGEKVEDAVETTIELNINGYISKEYIPDEEQKIEIYKKIARTVSNEDYNDLVDELIDRFGDIPQEVKNLIDISYIKNIASKCLVSVIFQKNDIISLEFDSIKYITPELIHYLSVEYGMKISFDLSDKPIFKFRIKKDVIKELKELIEKISCFIFKVNDI</sequence>
<dbReference type="Gene3D" id="3.90.1150.50">
    <property type="entry name" value="Transcription-repair-coupling factor, D7 domain"/>
    <property type="match status" value="1"/>
</dbReference>
<dbReference type="Gene3D" id="3.40.50.300">
    <property type="entry name" value="P-loop containing nucleotide triphosphate hydrolases"/>
    <property type="match status" value="2"/>
</dbReference>
<dbReference type="SUPFAM" id="SSF143517">
    <property type="entry name" value="TRCF domain-like"/>
    <property type="match status" value="1"/>
</dbReference>
<evidence type="ECO:0000256" key="9">
    <source>
        <dbReference type="ARBA" id="ARBA00023204"/>
    </source>
</evidence>
<dbReference type="SMART" id="SM01058">
    <property type="entry name" value="CarD_TRCF"/>
    <property type="match status" value="1"/>
</dbReference>
<dbReference type="InterPro" id="IPR003711">
    <property type="entry name" value="CarD-like/TRCF_RID"/>
</dbReference>
<evidence type="ECO:0000256" key="12">
    <source>
        <dbReference type="ARBA" id="ARBA00070128"/>
    </source>
</evidence>
<dbReference type="Gene3D" id="2.40.10.170">
    <property type="match status" value="1"/>
</dbReference>
<feature type="domain" description="Helicase C-terminal" evidence="15">
    <location>
        <begin position="808"/>
        <end position="974"/>
    </location>
</feature>
<dbReference type="SMART" id="SM00487">
    <property type="entry name" value="DEXDc"/>
    <property type="match status" value="1"/>
</dbReference>
<dbReference type="GO" id="GO:0003684">
    <property type="term" value="F:damaged DNA binding"/>
    <property type="evidence" value="ECO:0007669"/>
    <property type="project" value="InterPro"/>
</dbReference>
<dbReference type="Gene3D" id="3.30.2060.10">
    <property type="entry name" value="Penicillin-binding protein 1b domain"/>
    <property type="match status" value="1"/>
</dbReference>
<evidence type="ECO:0000256" key="8">
    <source>
        <dbReference type="ARBA" id="ARBA00023125"/>
    </source>
</evidence>
<evidence type="ECO:0000256" key="2">
    <source>
        <dbReference type="ARBA" id="ARBA00022490"/>
    </source>
</evidence>
<dbReference type="InterPro" id="IPR037235">
    <property type="entry name" value="TRCF-like_C_D7"/>
</dbReference>
<evidence type="ECO:0000256" key="5">
    <source>
        <dbReference type="ARBA" id="ARBA00022801"/>
    </source>
</evidence>
<dbReference type="AlphaFoldDB" id="A0A410QHQ4"/>
<dbReference type="InterPro" id="IPR036101">
    <property type="entry name" value="CarD-like/TRCF_RID_sf"/>
</dbReference>
<dbReference type="FunFam" id="3.40.50.300:FF:000546">
    <property type="entry name" value="Transcription-repair-coupling factor"/>
    <property type="match status" value="1"/>
</dbReference>
<comment type="function">
    <text evidence="13">Couples transcription and DNA repair by recognizing RNA polymerase (RNAP) stalled at DNA lesions. Mediates ATP-dependent release of RNAP and its truncated transcript from the DNA, and recruitment of nucleotide excision repair machinery to the damaged site.</text>
</comment>